<keyword evidence="11" id="KW-0812">Transmembrane</keyword>
<evidence type="ECO:0000256" key="38">
    <source>
        <dbReference type="ARBA" id="ARBA00048374"/>
    </source>
</evidence>
<evidence type="ECO:0000256" key="48">
    <source>
        <dbReference type="ARBA" id="ARBA00049372"/>
    </source>
</evidence>
<reference evidence="52 53" key="1">
    <citation type="submission" date="2024-04" db="EMBL/GenBank/DDBJ databases">
        <authorList>
            <person name="Waldvogel A.-M."/>
            <person name="Schoenle A."/>
        </authorList>
    </citation>
    <scope>NUCLEOTIDE SEQUENCE [LARGE SCALE GENOMIC DNA]</scope>
</reference>
<dbReference type="EC" id="3.1.1.3" evidence="7"/>
<evidence type="ECO:0000256" key="23">
    <source>
        <dbReference type="ARBA" id="ARBA00029723"/>
    </source>
</evidence>
<comment type="catalytic activity">
    <reaction evidence="31">
        <text>1-hexadecanoyl-2-(9Z)-octadecenoyl-3-octadecanoyl-sn-glycerol + H2O = 1-hexadecanoyl-2-(9Z-octadecenoyl)-sn-glycerol + octadecanoate + H(+)</text>
        <dbReference type="Rhea" id="RHEA:41111"/>
        <dbReference type="ChEBI" id="CHEBI:15377"/>
        <dbReference type="ChEBI" id="CHEBI:15378"/>
        <dbReference type="ChEBI" id="CHEBI:25629"/>
        <dbReference type="ChEBI" id="CHEBI:75466"/>
        <dbReference type="ChEBI" id="CHEBI:77623"/>
    </reaction>
    <physiologicalReaction direction="left-to-right" evidence="31">
        <dbReference type="Rhea" id="RHEA:41112"/>
    </physiologicalReaction>
</comment>
<comment type="catalytic activity">
    <reaction evidence="44">
        <text>1,3-dihexadecanoyl-2-(9Z-octadecenoyl)glycerol + H2O = 1,3-dihexadecanoylglycerol + (9Z)-octadecenoate + H(+)</text>
        <dbReference type="Rhea" id="RHEA:40983"/>
        <dbReference type="ChEBI" id="CHEBI:15377"/>
        <dbReference type="ChEBI" id="CHEBI:15378"/>
        <dbReference type="ChEBI" id="CHEBI:30823"/>
        <dbReference type="ChEBI" id="CHEBI:75688"/>
        <dbReference type="ChEBI" id="CHEBI:77619"/>
    </reaction>
    <physiologicalReaction direction="left-to-right" evidence="44">
        <dbReference type="Rhea" id="RHEA:40984"/>
    </physiologicalReaction>
</comment>
<proteinExistence type="inferred from homology"/>
<evidence type="ECO:0000256" key="43">
    <source>
        <dbReference type="ARBA" id="ARBA00048699"/>
    </source>
</evidence>
<evidence type="ECO:0000256" key="41">
    <source>
        <dbReference type="ARBA" id="ARBA00048613"/>
    </source>
</evidence>
<dbReference type="EC" id="3.1.1.5" evidence="5"/>
<feature type="compositionally biased region" description="Basic and acidic residues" evidence="50">
    <location>
        <begin position="712"/>
        <end position="735"/>
    </location>
</feature>
<evidence type="ECO:0000256" key="32">
    <source>
        <dbReference type="ARBA" id="ARBA00048011"/>
    </source>
</evidence>
<comment type="catalytic activity">
    <reaction evidence="40">
        <text>a 1-acyl-sn-glycero-3-phosphocholine + H2O = sn-glycerol 3-phosphocholine + a fatty acid + H(+)</text>
        <dbReference type="Rhea" id="RHEA:15177"/>
        <dbReference type="ChEBI" id="CHEBI:15377"/>
        <dbReference type="ChEBI" id="CHEBI:15378"/>
        <dbReference type="ChEBI" id="CHEBI:16870"/>
        <dbReference type="ChEBI" id="CHEBI:28868"/>
        <dbReference type="ChEBI" id="CHEBI:58168"/>
        <dbReference type="EC" id="3.1.1.5"/>
    </reaction>
    <physiologicalReaction direction="left-to-right" evidence="40">
        <dbReference type="Rhea" id="RHEA:15178"/>
    </physiologicalReaction>
</comment>
<dbReference type="InterPro" id="IPR001990">
    <property type="entry name" value="Granin"/>
</dbReference>
<keyword evidence="10" id="KW-0964">Secreted</keyword>
<evidence type="ECO:0000256" key="31">
    <source>
        <dbReference type="ARBA" id="ARBA00047459"/>
    </source>
</evidence>
<evidence type="ECO:0000256" key="49">
    <source>
        <dbReference type="ARBA" id="ARBA00049461"/>
    </source>
</evidence>
<dbReference type="GO" id="GO:0004622">
    <property type="term" value="F:phosphatidylcholine lysophospholipase activity"/>
    <property type="evidence" value="ECO:0007669"/>
    <property type="project" value="UniProtKB-EC"/>
</dbReference>
<evidence type="ECO:0000256" key="9">
    <source>
        <dbReference type="ARBA" id="ARBA00022475"/>
    </source>
</evidence>
<dbReference type="PANTHER" id="PTHR21325:SF45">
    <property type="entry name" value="PHOSPHOLIPASE B1, MEMBRANE-ASSOCIATED"/>
    <property type="match status" value="1"/>
</dbReference>
<comment type="catalytic activity">
    <reaction evidence="42">
        <text>1-hexadecanoyl-sn-glycero-3-phosphocholine + H2O = sn-glycerol 3-phosphocholine + hexadecanoate + H(+)</text>
        <dbReference type="Rhea" id="RHEA:40435"/>
        <dbReference type="ChEBI" id="CHEBI:7896"/>
        <dbReference type="ChEBI" id="CHEBI:15377"/>
        <dbReference type="ChEBI" id="CHEBI:15378"/>
        <dbReference type="ChEBI" id="CHEBI:16870"/>
        <dbReference type="ChEBI" id="CHEBI:72998"/>
    </reaction>
    <physiologicalReaction direction="left-to-right" evidence="42">
        <dbReference type="Rhea" id="RHEA:40436"/>
    </physiologicalReaction>
</comment>
<dbReference type="PANTHER" id="PTHR21325">
    <property type="entry name" value="PHOSPHOLIPASE B, PLB1"/>
    <property type="match status" value="1"/>
</dbReference>
<comment type="catalytic activity">
    <reaction evidence="34">
        <text>a 1-O-alkyl-2-acyl-sn-glycero-3-phosphocholine + H2O = a 1-O-alkyl-sn-glycero-3-phosphocholine + a fatty acid + H(+)</text>
        <dbReference type="Rhea" id="RHEA:36231"/>
        <dbReference type="ChEBI" id="CHEBI:15377"/>
        <dbReference type="ChEBI" id="CHEBI:15378"/>
        <dbReference type="ChEBI" id="CHEBI:28868"/>
        <dbReference type="ChEBI" id="CHEBI:30909"/>
        <dbReference type="ChEBI" id="CHEBI:36702"/>
        <dbReference type="EC" id="3.1.1.4"/>
    </reaction>
    <physiologicalReaction direction="left-to-right" evidence="34">
        <dbReference type="Rhea" id="RHEA:36232"/>
    </physiologicalReaction>
</comment>
<evidence type="ECO:0000256" key="46">
    <source>
        <dbReference type="ARBA" id="ARBA00048939"/>
    </source>
</evidence>
<evidence type="ECO:0000256" key="29">
    <source>
        <dbReference type="ARBA" id="ARBA00047363"/>
    </source>
</evidence>
<evidence type="ECO:0000313" key="52">
    <source>
        <dbReference type="EMBL" id="CAL1585954.1"/>
    </source>
</evidence>
<comment type="similarity">
    <text evidence="3">Belongs to the chromogranin/secretogranin protein family.</text>
</comment>
<dbReference type="InterPro" id="IPR001087">
    <property type="entry name" value="GDSL"/>
</dbReference>
<feature type="region of interest" description="Disordered" evidence="50">
    <location>
        <begin position="749"/>
        <end position="768"/>
    </location>
</feature>
<dbReference type="InterPro" id="IPR035547">
    <property type="entry name" value="Phospholipase_B"/>
</dbReference>
<feature type="compositionally biased region" description="Basic and acidic residues" evidence="50">
    <location>
        <begin position="434"/>
        <end position="444"/>
    </location>
</feature>
<evidence type="ECO:0000256" key="25">
    <source>
        <dbReference type="ARBA" id="ARBA00031485"/>
    </source>
</evidence>
<dbReference type="Pfam" id="PF01271">
    <property type="entry name" value="Granin"/>
    <property type="match status" value="1"/>
</dbReference>
<feature type="chain" id="PRO_5043629166" description="Phospholipase B1, membrane-associated" evidence="51">
    <location>
        <begin position="21"/>
        <end position="794"/>
    </location>
</feature>
<dbReference type="EC" id="3.1.1.4" evidence="6"/>
<evidence type="ECO:0000256" key="15">
    <source>
        <dbReference type="ARBA" id="ARBA00022989"/>
    </source>
</evidence>
<evidence type="ECO:0000256" key="1">
    <source>
        <dbReference type="ARBA" id="ARBA00004247"/>
    </source>
</evidence>
<evidence type="ECO:0000256" key="2">
    <source>
        <dbReference type="ARBA" id="ARBA00004613"/>
    </source>
</evidence>
<keyword evidence="53" id="KW-1185">Reference proteome</keyword>
<comment type="catalytic activity">
    <reaction evidence="20">
        <text>a triacylglycerol + H2O = a diacylglycerol + a fatty acid + H(+)</text>
        <dbReference type="Rhea" id="RHEA:12044"/>
        <dbReference type="ChEBI" id="CHEBI:15377"/>
        <dbReference type="ChEBI" id="CHEBI:15378"/>
        <dbReference type="ChEBI" id="CHEBI:17855"/>
        <dbReference type="ChEBI" id="CHEBI:18035"/>
        <dbReference type="ChEBI" id="CHEBI:28868"/>
        <dbReference type="EC" id="3.1.1.3"/>
    </reaction>
    <physiologicalReaction direction="left-to-right" evidence="20">
        <dbReference type="Rhea" id="RHEA:12045"/>
    </physiologicalReaction>
</comment>
<evidence type="ECO:0000256" key="4">
    <source>
        <dbReference type="ARBA" id="ARBA00009979"/>
    </source>
</evidence>
<comment type="catalytic activity">
    <reaction evidence="32">
        <text>2,3-di-(9Z)-octadecenoyl-sn-glycerol + H2O = 3-(9Z-octadecenoyl)-sn-glycerol + (9Z)-octadecenoate + H(+)</text>
        <dbReference type="Rhea" id="RHEA:42604"/>
        <dbReference type="ChEBI" id="CHEBI:15377"/>
        <dbReference type="ChEBI" id="CHEBI:15378"/>
        <dbReference type="ChEBI" id="CHEBI:30823"/>
        <dbReference type="ChEBI" id="CHEBI:75824"/>
        <dbReference type="ChEBI" id="CHEBI:75938"/>
    </reaction>
    <physiologicalReaction direction="left-to-right" evidence="32">
        <dbReference type="Rhea" id="RHEA:42605"/>
    </physiologicalReaction>
</comment>
<evidence type="ECO:0000256" key="3">
    <source>
        <dbReference type="ARBA" id="ARBA00005723"/>
    </source>
</evidence>
<evidence type="ECO:0000256" key="22">
    <source>
        <dbReference type="ARBA" id="ARBA00023422"/>
    </source>
</evidence>
<dbReference type="GO" id="GO:0004806">
    <property type="term" value="F:triacylglycerol lipase activity"/>
    <property type="evidence" value="ECO:0007669"/>
    <property type="project" value="UniProtKB-EC"/>
</dbReference>
<evidence type="ECO:0000256" key="20">
    <source>
        <dbReference type="ARBA" id="ARBA00023369"/>
    </source>
</evidence>
<evidence type="ECO:0000256" key="40">
    <source>
        <dbReference type="ARBA" id="ARBA00048454"/>
    </source>
</evidence>
<dbReference type="Gene3D" id="3.40.50.1110">
    <property type="entry name" value="SGNH hydrolase"/>
    <property type="match status" value="1"/>
</dbReference>
<evidence type="ECO:0000256" key="28">
    <source>
        <dbReference type="ARBA" id="ARBA00047324"/>
    </source>
</evidence>
<evidence type="ECO:0000256" key="42">
    <source>
        <dbReference type="ARBA" id="ARBA00048656"/>
    </source>
</evidence>
<comment type="catalytic activity">
    <reaction evidence="49">
        <text>2-(9Z-octadecenoyl)-glycerol + H2O = glycerol + (9Z)-octadecenoate + H(+)</text>
        <dbReference type="Rhea" id="RHEA:38491"/>
        <dbReference type="ChEBI" id="CHEBI:15377"/>
        <dbReference type="ChEBI" id="CHEBI:15378"/>
        <dbReference type="ChEBI" id="CHEBI:17754"/>
        <dbReference type="ChEBI" id="CHEBI:30823"/>
        <dbReference type="ChEBI" id="CHEBI:73990"/>
    </reaction>
    <physiologicalReaction direction="left-to-right" evidence="49">
        <dbReference type="Rhea" id="RHEA:38492"/>
    </physiologicalReaction>
</comment>
<feature type="region of interest" description="Disordered" evidence="50">
    <location>
        <begin position="592"/>
        <end position="744"/>
    </location>
</feature>
<dbReference type="InterPro" id="IPR036514">
    <property type="entry name" value="SGNH_hydro_sf"/>
</dbReference>
<evidence type="ECO:0000256" key="33">
    <source>
        <dbReference type="ARBA" id="ARBA00048015"/>
    </source>
</evidence>
<comment type="catalytic activity">
    <reaction evidence="28">
        <text>1-hexadecanoyl-2-(9Z)-octadecenoyl-3-octadecanoyl-sn-glycerol + H2O = 2-(9Z-octadecenoyl)-3-octadecanoyl-sn-glycerol + hexadecanoate + H(+)</text>
        <dbReference type="Rhea" id="RHEA:41107"/>
        <dbReference type="ChEBI" id="CHEBI:7896"/>
        <dbReference type="ChEBI" id="CHEBI:15377"/>
        <dbReference type="ChEBI" id="CHEBI:15378"/>
        <dbReference type="ChEBI" id="CHEBI:75558"/>
        <dbReference type="ChEBI" id="CHEBI:77623"/>
    </reaction>
    <physiologicalReaction direction="left-to-right" evidence="28">
        <dbReference type="Rhea" id="RHEA:41108"/>
    </physiologicalReaction>
</comment>
<evidence type="ECO:0000256" key="7">
    <source>
        <dbReference type="ARBA" id="ARBA00013279"/>
    </source>
</evidence>
<keyword evidence="14" id="KW-0378">Hydrolase</keyword>
<dbReference type="AlphaFoldDB" id="A0AAV2KEP9"/>
<evidence type="ECO:0000256" key="35">
    <source>
        <dbReference type="ARBA" id="ARBA00048058"/>
    </source>
</evidence>
<evidence type="ECO:0000256" key="27">
    <source>
        <dbReference type="ARBA" id="ARBA00045916"/>
    </source>
</evidence>
<comment type="catalytic activity">
    <reaction evidence="30">
        <text>1-(9Z-octadecenoyl)-glycerol + H2O = glycerol + (9Z)-octadecenoate + H(+)</text>
        <dbReference type="Rhea" id="RHEA:38487"/>
        <dbReference type="ChEBI" id="CHEBI:15377"/>
        <dbReference type="ChEBI" id="CHEBI:15378"/>
        <dbReference type="ChEBI" id="CHEBI:17754"/>
        <dbReference type="ChEBI" id="CHEBI:30823"/>
        <dbReference type="ChEBI" id="CHEBI:75342"/>
    </reaction>
    <physiologicalReaction direction="left-to-right" evidence="30">
        <dbReference type="Rhea" id="RHEA:38488"/>
    </physiologicalReaction>
</comment>
<comment type="catalytic activity">
    <reaction evidence="46">
        <text>1-hexadecanoyl-2-(9Z)-octadecenoyl-3-octadecanoyl-sn-glycerol + H2O = 1-hexadecanoyl-3-octadecanoyl-sn-glycerol + (9Z)-octadecenoate + H(+)</text>
        <dbReference type="Rhea" id="RHEA:41103"/>
        <dbReference type="ChEBI" id="CHEBI:15377"/>
        <dbReference type="ChEBI" id="CHEBI:15378"/>
        <dbReference type="ChEBI" id="CHEBI:30823"/>
        <dbReference type="ChEBI" id="CHEBI:77623"/>
        <dbReference type="ChEBI" id="CHEBI:77624"/>
    </reaction>
    <physiologicalReaction direction="left-to-right" evidence="46">
        <dbReference type="Rhea" id="RHEA:41104"/>
    </physiologicalReaction>
</comment>
<keyword evidence="17" id="KW-0472">Membrane</keyword>
<keyword evidence="9" id="KW-1003">Cell membrane</keyword>
<dbReference type="GO" id="GO:0006644">
    <property type="term" value="P:phospholipid metabolic process"/>
    <property type="evidence" value="ECO:0007669"/>
    <property type="project" value="TreeGrafter"/>
</dbReference>
<comment type="catalytic activity">
    <reaction evidence="21">
        <text>1-hexadecanoyl-2-(9Z,12Z-octadecadienoyl)-sn-glycero-3-phosphocholine + H2O = (9Z,12Z)-octadecadienoate + 1-hexadecanoyl-sn-glycero-3-phosphocholine + H(+)</text>
        <dbReference type="Rhea" id="RHEA:40811"/>
        <dbReference type="ChEBI" id="CHEBI:15377"/>
        <dbReference type="ChEBI" id="CHEBI:15378"/>
        <dbReference type="ChEBI" id="CHEBI:30245"/>
        <dbReference type="ChEBI" id="CHEBI:72998"/>
        <dbReference type="ChEBI" id="CHEBI:73002"/>
    </reaction>
    <physiologicalReaction direction="left-to-right" evidence="21">
        <dbReference type="Rhea" id="RHEA:40812"/>
    </physiologicalReaction>
</comment>
<evidence type="ECO:0000256" key="24">
    <source>
        <dbReference type="ARBA" id="ARBA00031182"/>
    </source>
</evidence>
<comment type="subcellular location">
    <subcellularLocation>
        <location evidence="1">Apical cell membrane</location>
        <topology evidence="1">Single-pass type I membrane protein</topology>
    </subcellularLocation>
    <subcellularLocation>
        <location evidence="2">Secreted</location>
    </subcellularLocation>
</comment>
<evidence type="ECO:0000256" key="16">
    <source>
        <dbReference type="ARBA" id="ARBA00023098"/>
    </source>
</evidence>
<comment type="catalytic activity">
    <reaction evidence="48">
        <text>1,3-di-(9Z-octadecenoyl)-glycerol + H2O = 1-(9Z-octadecenoyl)-glycerol + (9Z)-octadecenoate + H(+)</text>
        <dbReference type="Rhea" id="RHEA:39939"/>
        <dbReference type="ChEBI" id="CHEBI:15377"/>
        <dbReference type="ChEBI" id="CHEBI:15378"/>
        <dbReference type="ChEBI" id="CHEBI:30823"/>
        <dbReference type="ChEBI" id="CHEBI:75342"/>
        <dbReference type="ChEBI" id="CHEBI:75735"/>
    </reaction>
    <physiologicalReaction direction="left-to-right" evidence="48">
        <dbReference type="Rhea" id="RHEA:39940"/>
    </physiologicalReaction>
</comment>
<evidence type="ECO:0000256" key="37">
    <source>
        <dbReference type="ARBA" id="ARBA00048362"/>
    </source>
</evidence>
<comment type="function">
    <text evidence="27">Calcium-independent membrane-associated phospholipase that catalyzes complete diacylation of phospholipids by hydrolyzing both sn-1 and sn-2 fatty acyl chains attached to the glycerol backbone (phospholipase B activity). Has dual phospholipase and lysophospholipase activities toward diacylphospholipids. Preferentially cleaves sn-2 ester bonds over sn-1 bonds. Acts as a lipase toward glycerolipid substrates. Hydrolyzes fatty acyl chains of diacylglycerols with preference for the sn-2 position and of triacylglycerols with not positional selectivity. May also hydrolyze long chain retinyl esters such as retinyl palmitate. May contribute to digestion of dietary phospholipids, glycerolipids and retinoids, facilitating lipid absorption at the brush border.</text>
</comment>
<comment type="catalytic activity">
    <reaction evidence="43">
        <text>1-hexadecanoyl-2-(9Z-octadecenoyl)-sn-glycero-3-phosphocholine + H2O = 1-hexadecanoyl-sn-glycero-3-phosphocholine + (9Z)-octadecenoate + H(+)</text>
        <dbReference type="Rhea" id="RHEA:38779"/>
        <dbReference type="ChEBI" id="CHEBI:15377"/>
        <dbReference type="ChEBI" id="CHEBI:15378"/>
        <dbReference type="ChEBI" id="CHEBI:30823"/>
        <dbReference type="ChEBI" id="CHEBI:72998"/>
        <dbReference type="ChEBI" id="CHEBI:73001"/>
    </reaction>
    <physiologicalReaction direction="left-to-right" evidence="43">
        <dbReference type="Rhea" id="RHEA:38780"/>
    </physiologicalReaction>
</comment>
<feature type="region of interest" description="Disordered" evidence="50">
    <location>
        <begin position="427"/>
        <end position="477"/>
    </location>
</feature>
<comment type="catalytic activity">
    <reaction evidence="29">
        <text>1,3-dihexadecanoyl-2-(9Z-octadecenoyl)glycerol + H2O = 1-hexadecanoyl-2-(9Z-octadecenoyl)-glycerol + hexadecanoate + H(+)</text>
        <dbReference type="Rhea" id="RHEA:40979"/>
        <dbReference type="ChEBI" id="CHEBI:7896"/>
        <dbReference type="ChEBI" id="CHEBI:15377"/>
        <dbReference type="ChEBI" id="CHEBI:15378"/>
        <dbReference type="ChEBI" id="CHEBI:75585"/>
        <dbReference type="ChEBI" id="CHEBI:75688"/>
    </reaction>
    <physiologicalReaction direction="left-to-right" evidence="29">
        <dbReference type="Rhea" id="RHEA:40980"/>
    </physiologicalReaction>
</comment>
<feature type="compositionally biased region" description="Basic and acidic residues" evidence="50">
    <location>
        <begin position="666"/>
        <end position="705"/>
    </location>
</feature>
<comment type="catalytic activity">
    <reaction evidence="45">
        <text>1-O-hexadecyl-2-(9Z)-octadecenoyl-sn-glycero-3-phosphocholine + H2O = 1-O-hexadecyl-sn-glycero-3-phosphocholine + (9Z)-octadecenoate + H(+)</text>
        <dbReference type="Rhea" id="RHEA:40915"/>
        <dbReference type="ChEBI" id="CHEBI:15377"/>
        <dbReference type="ChEBI" id="CHEBI:15378"/>
        <dbReference type="ChEBI" id="CHEBI:30823"/>
        <dbReference type="ChEBI" id="CHEBI:34112"/>
        <dbReference type="ChEBI" id="CHEBI:64496"/>
    </reaction>
    <physiologicalReaction direction="left-to-right" evidence="45">
        <dbReference type="Rhea" id="RHEA:40916"/>
    </physiologicalReaction>
</comment>
<comment type="catalytic activity">
    <reaction evidence="36">
        <text>1,2-dihexadecanoyl-sn-glycero-3-phosphocholine + H2O = 1-hexadecanoyl-sn-glycero-3-phosphocholine + hexadecanoate + H(+)</text>
        <dbReference type="Rhea" id="RHEA:41223"/>
        <dbReference type="ChEBI" id="CHEBI:7896"/>
        <dbReference type="ChEBI" id="CHEBI:15377"/>
        <dbReference type="ChEBI" id="CHEBI:15378"/>
        <dbReference type="ChEBI" id="CHEBI:72998"/>
        <dbReference type="ChEBI" id="CHEBI:72999"/>
    </reaction>
    <physiologicalReaction direction="left-to-right" evidence="36">
        <dbReference type="Rhea" id="RHEA:41224"/>
    </physiologicalReaction>
</comment>
<evidence type="ECO:0000256" key="45">
    <source>
        <dbReference type="ARBA" id="ARBA00048872"/>
    </source>
</evidence>
<name>A0AAV2KEP9_KNICA</name>
<dbReference type="InterPro" id="IPR038885">
    <property type="entry name" value="PLB1"/>
</dbReference>
<evidence type="ECO:0000256" key="39">
    <source>
        <dbReference type="ARBA" id="ARBA00048386"/>
    </source>
</evidence>
<evidence type="ECO:0000313" key="53">
    <source>
        <dbReference type="Proteomes" id="UP001497482"/>
    </source>
</evidence>
<evidence type="ECO:0000256" key="44">
    <source>
        <dbReference type="ARBA" id="ARBA00048869"/>
    </source>
</evidence>
<comment type="similarity">
    <text evidence="4">Belongs to the 'GDSL' lipolytic enzyme family. Phospholipase B1 subfamily.</text>
</comment>
<dbReference type="GO" id="GO:0050253">
    <property type="term" value="F:retinyl-palmitate esterase activity"/>
    <property type="evidence" value="ECO:0007669"/>
    <property type="project" value="TreeGrafter"/>
</dbReference>
<evidence type="ECO:0000256" key="26">
    <source>
        <dbReference type="ARBA" id="ARBA00033022"/>
    </source>
</evidence>
<dbReference type="GO" id="GO:0004623">
    <property type="term" value="F:phospholipase A2 activity"/>
    <property type="evidence" value="ECO:0007669"/>
    <property type="project" value="UniProtKB-EC"/>
</dbReference>
<comment type="catalytic activity">
    <reaction evidence="33">
        <text>1-hexadecanoyl-2-(9Z-octadecenoyl)-sn-glycero-3-phospho-(1'-sn-glycerol) + H2O = 1-hexadecanoyl-sn-glycero-3-phospho-(1'-sn-glycerol) + (9Z)-octadecenoate + H(+)</text>
        <dbReference type="Rhea" id="RHEA:40919"/>
        <dbReference type="ChEBI" id="CHEBI:15377"/>
        <dbReference type="ChEBI" id="CHEBI:15378"/>
        <dbReference type="ChEBI" id="CHEBI:30823"/>
        <dbReference type="ChEBI" id="CHEBI:72841"/>
        <dbReference type="ChEBI" id="CHEBI:75158"/>
    </reaction>
    <physiologicalReaction direction="left-to-right" evidence="33">
        <dbReference type="Rhea" id="RHEA:40920"/>
    </physiologicalReaction>
</comment>
<comment type="catalytic activity">
    <reaction evidence="38">
        <text>1-octadecanoyl-2-(9Z,12Z)-octadecadienoyl-sn-glycerol + H2O = 1-octadecanoyl-sn-glycerol + (9Z,12Z)-octadecadienoate + H(+)</text>
        <dbReference type="Rhea" id="RHEA:40927"/>
        <dbReference type="ChEBI" id="CHEBI:15377"/>
        <dbReference type="ChEBI" id="CHEBI:15378"/>
        <dbReference type="ChEBI" id="CHEBI:30245"/>
        <dbReference type="ChEBI" id="CHEBI:75550"/>
        <dbReference type="ChEBI" id="CHEBI:77097"/>
    </reaction>
    <physiologicalReaction direction="left-to-right" evidence="38">
        <dbReference type="Rhea" id="RHEA:40928"/>
    </physiologicalReaction>
</comment>
<dbReference type="GO" id="GO:0030141">
    <property type="term" value="C:secretory granule"/>
    <property type="evidence" value="ECO:0007669"/>
    <property type="project" value="InterPro"/>
</dbReference>
<organism evidence="52 53">
    <name type="scientific">Knipowitschia caucasica</name>
    <name type="common">Caucasian dwarf goby</name>
    <name type="synonym">Pomatoschistus caucasicus</name>
    <dbReference type="NCBI Taxonomy" id="637954"/>
    <lineage>
        <taxon>Eukaryota</taxon>
        <taxon>Metazoa</taxon>
        <taxon>Chordata</taxon>
        <taxon>Craniata</taxon>
        <taxon>Vertebrata</taxon>
        <taxon>Euteleostomi</taxon>
        <taxon>Actinopterygii</taxon>
        <taxon>Neopterygii</taxon>
        <taxon>Teleostei</taxon>
        <taxon>Neoteleostei</taxon>
        <taxon>Acanthomorphata</taxon>
        <taxon>Gobiaria</taxon>
        <taxon>Gobiiformes</taxon>
        <taxon>Gobioidei</taxon>
        <taxon>Gobiidae</taxon>
        <taxon>Gobiinae</taxon>
        <taxon>Knipowitschia</taxon>
    </lineage>
</organism>
<sequence>MERLWMTVATCVLASRCTRGSEWWWEYEEGISHYSKEALTQEFPEKTRPVSFKHPVFECPDMRPSPSVPSSVELVKAADIKIIAALGDSLTTAIGANASNVLGIPIEFRHVSWSIGGYGSFEDVITLANIIKLFNPSLLGAAPGKTVHGMQAHISDTGFNLAVTGHNTFNLPGQTRNLIDTLRGHEGLNFEEDWKLLTILMGMNDICDYCKDKALFSVDNFIHYMTVSLEMLMNEVPRLIVNVVQILPMKSLREVQRPTPGCLLQRSFCSCLIEPVSGSPPLQELLQVNVEFQKRLENLLHTDRFFRQDFAVILQPFLKHADPPRLPSGKIDMSFFTHDCFHFTIRGHEELAKGLWNNMFQSDGEKTKVDSFSDPITLICPPAEHPYIYTRPVSTRSGSTSHHDHRLFIILLFITITQLASHPSTHRALLRSSADGEARIERPPQHHRKPATARDGRRRGAQHAPVRSSTNPPANPAHHAAVCTALTRSFSPVVRAHLSDSMYGRVLLLLAVLCTSGCSLPVTSGHLESEDVKVLKCIVEALADVLSKPHPLPVSQDCLITLTTDERLVSILRHQNFLNELLEIAMEGGQKRAQDVTDLPQTQSADDSPDRSMLEAAGGPGERSIRSQLRRGSVGETAEEQRGEEEEEGGKTDQAGPQQSHWRSKEKKDSEHGEKKATIPPRQKEEKQTLKEERRSGLKLWDKRDKRAQKKKALEEQPEKRVRDETPHHSKEVTKPEVSPEEAELQLIAYEDGGSGGSKRETEVESLETIESQLENVAQKLHQLRRAERGQQRA</sequence>
<evidence type="ECO:0000256" key="14">
    <source>
        <dbReference type="ARBA" id="ARBA00022801"/>
    </source>
</evidence>
<protein>
    <recommendedName>
        <fullName evidence="8">Phospholipase B1, membrane-associated</fullName>
        <ecNumber evidence="7">3.1.1.3</ecNumber>
        <ecNumber evidence="6">3.1.1.4</ecNumber>
        <ecNumber evidence="5">3.1.1.5</ecNumber>
    </recommendedName>
    <alternativeName>
        <fullName evidence="23">Lysophospholipase</fullName>
    </alternativeName>
    <alternativeName>
        <fullName evidence="24">Phospholipase A2</fullName>
    </alternativeName>
    <alternativeName>
        <fullName evidence="26">Phospholipase B/lipase</fullName>
    </alternativeName>
    <alternativeName>
        <fullName evidence="25">Triacylglycerol lipase</fullName>
    </alternativeName>
</protein>
<evidence type="ECO:0000256" key="30">
    <source>
        <dbReference type="ARBA" id="ARBA00047438"/>
    </source>
</evidence>
<dbReference type="Pfam" id="PF00657">
    <property type="entry name" value="Lipase_GDSL"/>
    <property type="match status" value="1"/>
</dbReference>
<comment type="catalytic activity">
    <reaction evidence="47">
        <text>1,2-dihexadecanoyl-sn-glycero-3-phosphocholine + 2 H2O = sn-glycerol 3-phosphocholine + 2 hexadecanoate + 2 H(+)</text>
        <dbReference type="Rhea" id="RHEA:40975"/>
        <dbReference type="ChEBI" id="CHEBI:7896"/>
        <dbReference type="ChEBI" id="CHEBI:15377"/>
        <dbReference type="ChEBI" id="CHEBI:15378"/>
        <dbReference type="ChEBI" id="CHEBI:16870"/>
        <dbReference type="ChEBI" id="CHEBI:72999"/>
    </reaction>
    <physiologicalReaction direction="left-to-right" evidence="47">
        <dbReference type="Rhea" id="RHEA:40976"/>
    </physiologicalReaction>
</comment>
<evidence type="ECO:0000256" key="51">
    <source>
        <dbReference type="SAM" id="SignalP"/>
    </source>
</evidence>
<accession>A0AAV2KEP9</accession>
<keyword evidence="15" id="KW-1133">Transmembrane helix</keyword>
<comment type="catalytic activity">
    <reaction evidence="37">
        <text>1-hexadecanoyl-2-(9Z,12Z-octadecadienoyl)-sn-glycero-3-phosphocholine + H2O = 2-(9Z,12Z-octadecadienoyl)-sn-glycero-3-phosphocholine + hexadecanoate + H(+)</text>
        <dbReference type="Rhea" id="RHEA:40971"/>
        <dbReference type="ChEBI" id="CHEBI:7896"/>
        <dbReference type="ChEBI" id="CHEBI:15377"/>
        <dbReference type="ChEBI" id="CHEBI:15378"/>
        <dbReference type="ChEBI" id="CHEBI:73002"/>
        <dbReference type="ChEBI" id="CHEBI:76084"/>
    </reaction>
    <physiologicalReaction direction="left-to-right" evidence="37">
        <dbReference type="Rhea" id="RHEA:40972"/>
    </physiologicalReaction>
</comment>
<gene>
    <name evidence="52" type="ORF">KC01_LOCUS16113</name>
</gene>
<comment type="catalytic activity">
    <reaction evidence="35">
        <text>1,2-di-(9Z-octadecenoyl)-sn-glycero-3-phosphocholine + H2O = 1-(9Z-octadecenoyl)-sn-glycero-3-phosphocholine + (9Z)-octadecenoate + H(+)</text>
        <dbReference type="Rhea" id="RHEA:40923"/>
        <dbReference type="ChEBI" id="CHEBI:15377"/>
        <dbReference type="ChEBI" id="CHEBI:15378"/>
        <dbReference type="ChEBI" id="CHEBI:28610"/>
        <dbReference type="ChEBI" id="CHEBI:30823"/>
        <dbReference type="ChEBI" id="CHEBI:74669"/>
    </reaction>
    <physiologicalReaction direction="left-to-right" evidence="35">
        <dbReference type="Rhea" id="RHEA:40924"/>
    </physiologicalReaction>
</comment>
<evidence type="ECO:0000256" key="50">
    <source>
        <dbReference type="SAM" id="MobiDB-lite"/>
    </source>
</evidence>
<dbReference type="Proteomes" id="UP001497482">
    <property type="component" value="Chromosome 17"/>
</dbReference>
<comment type="catalytic activity">
    <reaction evidence="41">
        <text>1-hexadecanoyl-2-(9Z-octadecenoyl)-sn-glycero-3-phosphoethanolamine + H2O = 1-hexadecanoyl-sn-glycero-3-phosphoethanolamine + (9Z)-octadecenoate + H(+)</text>
        <dbReference type="Rhea" id="RHEA:40911"/>
        <dbReference type="ChEBI" id="CHEBI:15377"/>
        <dbReference type="ChEBI" id="CHEBI:15378"/>
        <dbReference type="ChEBI" id="CHEBI:30823"/>
        <dbReference type="ChEBI" id="CHEBI:73004"/>
        <dbReference type="ChEBI" id="CHEBI:73007"/>
    </reaction>
    <physiologicalReaction direction="left-to-right" evidence="41">
        <dbReference type="Rhea" id="RHEA:40912"/>
    </physiologicalReaction>
</comment>
<evidence type="ECO:0000256" key="47">
    <source>
        <dbReference type="ARBA" id="ARBA00049363"/>
    </source>
</evidence>
<evidence type="ECO:0000256" key="19">
    <source>
        <dbReference type="ARBA" id="ARBA00023264"/>
    </source>
</evidence>
<keyword evidence="18" id="KW-0325">Glycoprotein</keyword>
<dbReference type="GO" id="GO:0031526">
    <property type="term" value="C:brush border membrane"/>
    <property type="evidence" value="ECO:0007669"/>
    <property type="project" value="TreeGrafter"/>
</dbReference>
<evidence type="ECO:0000256" key="34">
    <source>
        <dbReference type="ARBA" id="ARBA00048049"/>
    </source>
</evidence>
<feature type="compositionally biased region" description="Basic residues" evidence="50">
    <location>
        <begin position="445"/>
        <end position="461"/>
    </location>
</feature>
<evidence type="ECO:0000256" key="17">
    <source>
        <dbReference type="ARBA" id="ARBA00023136"/>
    </source>
</evidence>
<evidence type="ECO:0000256" key="10">
    <source>
        <dbReference type="ARBA" id="ARBA00022525"/>
    </source>
</evidence>
<comment type="catalytic activity">
    <reaction evidence="22">
        <text>a 1,2-diacyl-sn-glycero-3-phosphocholine + H2O = a 1-acyl-sn-glycero-3-phosphocholine + a fatty acid + H(+)</text>
        <dbReference type="Rhea" id="RHEA:15801"/>
        <dbReference type="ChEBI" id="CHEBI:15377"/>
        <dbReference type="ChEBI" id="CHEBI:15378"/>
        <dbReference type="ChEBI" id="CHEBI:28868"/>
        <dbReference type="ChEBI" id="CHEBI:57643"/>
        <dbReference type="ChEBI" id="CHEBI:58168"/>
        <dbReference type="EC" id="3.1.1.4"/>
    </reaction>
    <physiologicalReaction direction="left-to-right" evidence="22">
        <dbReference type="Rhea" id="RHEA:15802"/>
    </physiologicalReaction>
</comment>
<feature type="signal peptide" evidence="51">
    <location>
        <begin position="1"/>
        <end position="20"/>
    </location>
</feature>
<evidence type="ECO:0000256" key="12">
    <source>
        <dbReference type="ARBA" id="ARBA00022729"/>
    </source>
</evidence>
<evidence type="ECO:0000256" key="11">
    <source>
        <dbReference type="ARBA" id="ARBA00022692"/>
    </source>
</evidence>
<dbReference type="GO" id="GO:0005576">
    <property type="term" value="C:extracellular region"/>
    <property type="evidence" value="ECO:0007669"/>
    <property type="project" value="UniProtKB-SubCell"/>
</dbReference>
<dbReference type="SUPFAM" id="SSF52266">
    <property type="entry name" value="SGNH hydrolase"/>
    <property type="match status" value="1"/>
</dbReference>
<dbReference type="FunFam" id="3.40.50.1110:FF:000005">
    <property type="entry name" value="Phospholipase B1"/>
    <property type="match status" value="1"/>
</dbReference>
<evidence type="ECO:0000256" key="18">
    <source>
        <dbReference type="ARBA" id="ARBA00023180"/>
    </source>
</evidence>
<evidence type="ECO:0000256" key="36">
    <source>
        <dbReference type="ARBA" id="ARBA00048227"/>
    </source>
</evidence>
<evidence type="ECO:0000256" key="13">
    <source>
        <dbReference type="ARBA" id="ARBA00022737"/>
    </source>
</evidence>
<comment type="catalytic activity">
    <reaction evidence="39">
        <text>1,2,3-tri-(9Z-octadecenoyl)-glycerol + H2O = di-(9Z)-octadecenoylglycerol + (9Z)-octadecenoate + H(+)</text>
        <dbReference type="Rhea" id="RHEA:38575"/>
        <dbReference type="ChEBI" id="CHEBI:15377"/>
        <dbReference type="ChEBI" id="CHEBI:15378"/>
        <dbReference type="ChEBI" id="CHEBI:30823"/>
        <dbReference type="ChEBI" id="CHEBI:53753"/>
        <dbReference type="ChEBI" id="CHEBI:75945"/>
    </reaction>
    <physiologicalReaction direction="left-to-right" evidence="39">
        <dbReference type="Rhea" id="RHEA:38576"/>
    </physiologicalReaction>
</comment>
<keyword evidence="16" id="KW-0443">Lipid metabolism</keyword>
<evidence type="ECO:0000256" key="8">
    <source>
        <dbReference type="ARBA" id="ARBA00015133"/>
    </source>
</evidence>
<evidence type="ECO:0000256" key="6">
    <source>
        <dbReference type="ARBA" id="ARBA00013278"/>
    </source>
</evidence>
<evidence type="ECO:0000256" key="21">
    <source>
        <dbReference type="ARBA" id="ARBA00023408"/>
    </source>
</evidence>
<keyword evidence="19" id="KW-1208">Phospholipid metabolism</keyword>
<keyword evidence="12 51" id="KW-0732">Signal</keyword>
<dbReference type="EMBL" id="OZ035839">
    <property type="protein sequence ID" value="CAL1585954.1"/>
    <property type="molecule type" value="Genomic_DNA"/>
</dbReference>
<keyword evidence="13" id="KW-0677">Repeat</keyword>
<dbReference type="CDD" id="cd01824">
    <property type="entry name" value="Phospholipase_B_like"/>
    <property type="match status" value="1"/>
</dbReference>
<evidence type="ECO:0000256" key="5">
    <source>
        <dbReference type="ARBA" id="ARBA00013274"/>
    </source>
</evidence>